<proteinExistence type="predicted"/>
<dbReference type="Proteomes" id="UP000557688">
    <property type="component" value="Unassembled WGS sequence"/>
</dbReference>
<accession>A0A839V054</accession>
<dbReference type="RefSeq" id="WP_218061968.1">
    <property type="nucleotide sequence ID" value="NZ_JABXXQ010000069.1"/>
</dbReference>
<comment type="caution">
    <text evidence="1">The sequence shown here is derived from an EMBL/GenBank/DDBJ whole genome shotgun (WGS) entry which is preliminary data.</text>
</comment>
<gene>
    <name evidence="1" type="ORF">FHR90_003383</name>
</gene>
<organism evidence="1 2">
    <name type="scientific">Endobacter medicaginis</name>
    <dbReference type="NCBI Taxonomy" id="1181271"/>
    <lineage>
        <taxon>Bacteria</taxon>
        <taxon>Pseudomonadati</taxon>
        <taxon>Pseudomonadota</taxon>
        <taxon>Alphaproteobacteria</taxon>
        <taxon>Acetobacterales</taxon>
        <taxon>Acetobacteraceae</taxon>
        <taxon>Endobacter</taxon>
    </lineage>
</organism>
<keyword evidence="2" id="KW-1185">Reference proteome</keyword>
<protein>
    <submittedName>
        <fullName evidence="1">Uncharacterized protein</fullName>
    </submittedName>
</protein>
<reference evidence="1 2" key="1">
    <citation type="submission" date="2020-08" db="EMBL/GenBank/DDBJ databases">
        <title>Genomic Encyclopedia of Type Strains, Phase III (KMG-III): the genomes of soil and plant-associated and newly described type strains.</title>
        <authorList>
            <person name="Whitman W."/>
        </authorList>
    </citation>
    <scope>NUCLEOTIDE SEQUENCE [LARGE SCALE GENOMIC DNA]</scope>
    <source>
        <strain evidence="1 2">CECT 8088</strain>
    </source>
</reference>
<evidence type="ECO:0000313" key="2">
    <source>
        <dbReference type="Proteomes" id="UP000557688"/>
    </source>
</evidence>
<dbReference type="EMBL" id="JACHXV010000041">
    <property type="protein sequence ID" value="MBB3175527.1"/>
    <property type="molecule type" value="Genomic_DNA"/>
</dbReference>
<evidence type="ECO:0000313" key="1">
    <source>
        <dbReference type="EMBL" id="MBB3175527.1"/>
    </source>
</evidence>
<dbReference type="AlphaFoldDB" id="A0A839V054"/>
<name>A0A839V054_9PROT</name>
<sequence>MIGRGSEWRRWEPHIHAPGTVLNNQFGGGTPWETYLTSLETATPKIEAIAVTDYYLTDIYQEVLRYKAAGRLPSVQLIFPNVELRLDVAAKTGFVNLHLLVSPEDPRHVEELDRILQRLQFQAHGDTFNCTRQDLISLGKKADTSIIDDRAALAHGATQFKVNFDQLRRVMRESDWAKANILIAVAGAAGDGTSGLRQAADATMRQEIEKFAHIIFSSSPAQREFWCGRRGVTLDQLRERYGGCKPCLHGSDAHDQQTVGQPVEDRYSWIKGGLEFDALRQACIDPEGRAHVAVEPPRTAMPSQVISHVSLADAGWAATPSIPLNPGLVAIIGARGSGKTALGLGLITSS</sequence>